<dbReference type="EMBL" id="BMFK01000001">
    <property type="protein sequence ID" value="GGE71715.1"/>
    <property type="molecule type" value="Genomic_DNA"/>
</dbReference>
<comment type="caution">
    <text evidence="1">The sequence shown here is derived from an EMBL/GenBank/DDBJ whole genome shotgun (WGS) entry which is preliminary data.</text>
</comment>
<name>A0A917ATF9_9BACI</name>
<sequence length="65" mass="7244">MKIHLPPNVCYALRLHYMQGSATSRKHWIPQKQHKSTVMHVFVPTSVDAGLFKNTPSAVPGSLGF</sequence>
<proteinExistence type="predicted"/>
<organism evidence="1 2">
    <name type="scientific">Priestia taiwanensis</name>
    <dbReference type="NCBI Taxonomy" id="1347902"/>
    <lineage>
        <taxon>Bacteria</taxon>
        <taxon>Bacillati</taxon>
        <taxon>Bacillota</taxon>
        <taxon>Bacilli</taxon>
        <taxon>Bacillales</taxon>
        <taxon>Bacillaceae</taxon>
        <taxon>Priestia</taxon>
    </lineage>
</organism>
<gene>
    <name evidence="1" type="ORF">GCM10007140_22110</name>
</gene>
<evidence type="ECO:0000313" key="2">
    <source>
        <dbReference type="Proteomes" id="UP000605259"/>
    </source>
</evidence>
<dbReference type="Proteomes" id="UP000605259">
    <property type="component" value="Unassembled WGS sequence"/>
</dbReference>
<dbReference type="AlphaFoldDB" id="A0A917ATF9"/>
<accession>A0A917ATF9</accession>
<keyword evidence="2" id="KW-1185">Reference proteome</keyword>
<reference evidence="1" key="2">
    <citation type="submission" date="2020-09" db="EMBL/GenBank/DDBJ databases">
        <authorList>
            <person name="Sun Q."/>
            <person name="Zhou Y."/>
        </authorList>
    </citation>
    <scope>NUCLEOTIDE SEQUENCE</scope>
    <source>
        <strain evidence="1">CGMCC 1.12698</strain>
    </source>
</reference>
<protein>
    <submittedName>
        <fullName evidence="1">Uncharacterized protein</fullName>
    </submittedName>
</protein>
<evidence type="ECO:0000313" key="1">
    <source>
        <dbReference type="EMBL" id="GGE71715.1"/>
    </source>
</evidence>
<reference evidence="1" key="1">
    <citation type="journal article" date="2014" name="Int. J. Syst. Evol. Microbiol.">
        <title>Complete genome sequence of Corynebacterium casei LMG S-19264T (=DSM 44701T), isolated from a smear-ripened cheese.</title>
        <authorList>
            <consortium name="US DOE Joint Genome Institute (JGI-PGF)"/>
            <person name="Walter F."/>
            <person name="Albersmeier A."/>
            <person name="Kalinowski J."/>
            <person name="Ruckert C."/>
        </authorList>
    </citation>
    <scope>NUCLEOTIDE SEQUENCE</scope>
    <source>
        <strain evidence="1">CGMCC 1.12698</strain>
    </source>
</reference>